<sequence length="528" mass="58505">MIVPPGLDLLARLIRDHRADRGGGPALIPCLHEELDEDIPLLLAGAQREGGHLYFLSRPEEEWEWPNGPVHTDRRDVVEGMLADAGEALPGQVIIELDVSGRVVVRLKGHSAPLEPSLVPILRAAAVAASAAYDEFDFVILTTGIATTDARRRMLLWNLLTISPLSLGLKDRPKTIVPMVGSTLDPTYDYRRLPYLRYVVRWDRVIQRSQVGRAQEIKAIAGIGPSSGPVVLFLGAGASSSAGIRLGNHYRDIALAELVGDHLEGREAAEAFYDLLRDRGHFLTGEGENRDVLVTGLTLERVLLETFNSQGFRPRADSKVIQNLIADCANALQFIRPGRRALRGLAEALRGELIIMTVNFDQLVEDGLPVDHSVFFRHEDYEDTARIDDLLAYAAGDATKPLPVLKLHGSIEDPESLIATIDTTSAGLHGDVISALNKLLDATDKPLRWVWVGCSMRDRDMNRWLTGLGSGRLDEWWVDPMPGESLNHYYTEVREAQWRGVGLKLEDRVIVDSADGFLQDLMKQIEQR</sequence>
<dbReference type="Pfam" id="PF13289">
    <property type="entry name" value="SIR2_2"/>
    <property type="match status" value="1"/>
</dbReference>
<dbReference type="EMBL" id="CP031229">
    <property type="protein sequence ID" value="AXH96628.1"/>
    <property type="molecule type" value="Genomic_DNA"/>
</dbReference>
<evidence type="ECO:0000313" key="1">
    <source>
        <dbReference type="EMBL" id="AXH96628.1"/>
    </source>
</evidence>
<organism evidence="1 2">
    <name type="scientific">Ornithinimicrobium avium</name>
    <dbReference type="NCBI Taxonomy" id="2283195"/>
    <lineage>
        <taxon>Bacteria</taxon>
        <taxon>Bacillati</taxon>
        <taxon>Actinomycetota</taxon>
        <taxon>Actinomycetes</taxon>
        <taxon>Micrococcales</taxon>
        <taxon>Ornithinimicrobiaceae</taxon>
        <taxon>Ornithinimicrobium</taxon>
    </lineage>
</organism>
<dbReference type="OrthoDB" id="5241047at2"/>
<keyword evidence="2" id="KW-1185">Reference proteome</keyword>
<dbReference type="AlphaFoldDB" id="A0A345NNM0"/>
<protein>
    <submittedName>
        <fullName evidence="1">Uncharacterized protein</fullName>
    </submittedName>
</protein>
<dbReference type="Proteomes" id="UP000253790">
    <property type="component" value="Chromosome"/>
</dbReference>
<dbReference type="KEGG" id="orn:DV701_11285"/>
<name>A0A345NNM0_9MICO</name>
<evidence type="ECO:0000313" key="2">
    <source>
        <dbReference type="Proteomes" id="UP000253790"/>
    </source>
</evidence>
<reference evidence="1 2" key="1">
    <citation type="submission" date="2018-07" db="EMBL/GenBank/DDBJ databases">
        <title>Complete genome sequencing of Ornithinimicrobium sp. AMA3305.</title>
        <authorList>
            <person name="Bae J.-W."/>
        </authorList>
    </citation>
    <scope>NUCLEOTIDE SEQUENCE [LARGE SCALE GENOMIC DNA]</scope>
    <source>
        <strain evidence="1 2">AMA3305</strain>
    </source>
</reference>
<proteinExistence type="predicted"/>
<dbReference type="RefSeq" id="WP_114928389.1">
    <property type="nucleotide sequence ID" value="NZ_CP031229.1"/>
</dbReference>
<accession>A0A345NNM0</accession>
<gene>
    <name evidence="1" type="ORF">DV701_11285</name>
</gene>